<evidence type="ECO:0000256" key="1">
    <source>
        <dbReference type="ARBA" id="ARBA00004154"/>
    </source>
</evidence>
<dbReference type="RefSeq" id="XP_030203111.1">
    <property type="nucleotide sequence ID" value="XM_030347251.1"/>
</dbReference>
<gene>
    <name evidence="20" type="primary">SRD5A1</name>
    <name evidence="20" type="synonym">srd5a1</name>
</gene>
<comment type="catalytic activity">
    <reaction evidence="15">
        <text>5alpha-pregnane-3,20-dione + NADP(+) = progesterone + NADPH + H(+)</text>
        <dbReference type="Rhea" id="RHEA:21952"/>
        <dbReference type="ChEBI" id="CHEBI:15378"/>
        <dbReference type="ChEBI" id="CHEBI:17026"/>
        <dbReference type="ChEBI" id="CHEBI:28952"/>
        <dbReference type="ChEBI" id="CHEBI:57783"/>
        <dbReference type="ChEBI" id="CHEBI:58349"/>
        <dbReference type="EC" id="1.3.1.22"/>
    </reaction>
    <physiologicalReaction direction="right-to-left" evidence="15">
        <dbReference type="Rhea" id="RHEA:21954"/>
    </physiologicalReaction>
</comment>
<evidence type="ECO:0000256" key="7">
    <source>
        <dbReference type="ARBA" id="ARBA00022848"/>
    </source>
</evidence>
<dbReference type="GO" id="GO:0047751">
    <property type="term" value="F:3-oxo-5-alpha-steroid 4-dehydrogenase (NADP+) activity"/>
    <property type="evidence" value="ECO:0007669"/>
    <property type="project" value="UniProtKB-EC"/>
</dbReference>
<evidence type="ECO:0000256" key="12">
    <source>
        <dbReference type="ARBA" id="ARBA00023098"/>
    </source>
</evidence>
<dbReference type="FunFam" id="1.20.120.1630:FF:000002">
    <property type="entry name" value="Steroid 5 alpha-reductase 1"/>
    <property type="match status" value="1"/>
</dbReference>
<dbReference type="PIRSF" id="PIRSF015596">
    <property type="entry name" value="5_alpha-SR2"/>
    <property type="match status" value="1"/>
</dbReference>
<reference evidence="20" key="1">
    <citation type="submission" date="2025-08" db="UniProtKB">
        <authorList>
            <consortium name="Ensembl"/>
        </authorList>
    </citation>
    <scope>IDENTIFICATION</scope>
</reference>
<proteinExistence type="inferred from homology"/>
<evidence type="ECO:0000313" key="20">
    <source>
        <dbReference type="Ensembl" id="ENSGMOP00000014368.2"/>
    </source>
</evidence>
<dbReference type="AlphaFoldDB" id="A0A8C4ZJ08"/>
<evidence type="ECO:0000256" key="3">
    <source>
        <dbReference type="ARBA" id="ARBA00007742"/>
    </source>
</evidence>
<feature type="domain" description="3-oxo-5-alpha-steroid 4-dehydrogenase C-terminal" evidence="19">
    <location>
        <begin position="117"/>
        <end position="265"/>
    </location>
</feature>
<dbReference type="KEGG" id="gmh:115535774"/>
<name>A0A8C4ZJ08_GADMO</name>
<comment type="catalytic activity">
    <reaction evidence="17">
        <text>17beta-hydroxy-5alpha-androstan-3-one + NADP(+) = testosterone + NADPH + H(+)</text>
        <dbReference type="Rhea" id="RHEA:50820"/>
        <dbReference type="ChEBI" id="CHEBI:15378"/>
        <dbReference type="ChEBI" id="CHEBI:16330"/>
        <dbReference type="ChEBI" id="CHEBI:17347"/>
        <dbReference type="ChEBI" id="CHEBI:57783"/>
        <dbReference type="ChEBI" id="CHEBI:58349"/>
        <dbReference type="EC" id="1.3.1.22"/>
    </reaction>
    <physiologicalReaction direction="right-to-left" evidence="17">
        <dbReference type="Rhea" id="RHEA:50822"/>
    </physiologicalReaction>
</comment>
<organism evidence="20 21">
    <name type="scientific">Gadus morhua</name>
    <name type="common">Atlantic cod</name>
    <dbReference type="NCBI Taxonomy" id="8049"/>
    <lineage>
        <taxon>Eukaryota</taxon>
        <taxon>Metazoa</taxon>
        <taxon>Chordata</taxon>
        <taxon>Craniata</taxon>
        <taxon>Vertebrata</taxon>
        <taxon>Euteleostomi</taxon>
        <taxon>Actinopterygii</taxon>
        <taxon>Neopterygii</taxon>
        <taxon>Teleostei</taxon>
        <taxon>Neoteleostei</taxon>
        <taxon>Acanthomorphata</taxon>
        <taxon>Zeiogadaria</taxon>
        <taxon>Gadariae</taxon>
        <taxon>Gadiformes</taxon>
        <taxon>Gadoidei</taxon>
        <taxon>Gadidae</taxon>
        <taxon>Gadus</taxon>
    </lineage>
</organism>
<comment type="similarity">
    <text evidence="3 18">Belongs to the steroid 5-alpha reductase family.</text>
</comment>
<feature type="transmembrane region" description="Helical" evidence="18">
    <location>
        <begin position="60"/>
        <end position="79"/>
    </location>
</feature>
<dbReference type="Ensembl" id="ENSGMOT00000014738.2">
    <property type="protein sequence ID" value="ENSGMOP00000014368.2"/>
    <property type="gene ID" value="ENSGMOG00000013412.2"/>
</dbReference>
<feature type="transmembrane region" description="Helical" evidence="18">
    <location>
        <begin position="91"/>
        <end position="111"/>
    </location>
</feature>
<comment type="catalytic activity">
    <reaction evidence="16">
        <text>androst-4-ene-3,17-dione + NADPH + H(+) = 5alpha-androstan-3,17-dione + NADP(+)</text>
        <dbReference type="Rhea" id="RHEA:50816"/>
        <dbReference type="ChEBI" id="CHEBI:15378"/>
        <dbReference type="ChEBI" id="CHEBI:15994"/>
        <dbReference type="ChEBI" id="CHEBI:16422"/>
        <dbReference type="ChEBI" id="CHEBI:57783"/>
        <dbReference type="ChEBI" id="CHEBI:58349"/>
    </reaction>
    <physiologicalReaction direction="left-to-right" evidence="16">
        <dbReference type="Rhea" id="RHEA:50817"/>
    </physiologicalReaction>
</comment>
<dbReference type="PANTHER" id="PTHR10556:SF57">
    <property type="entry name" value="3-OXO-5-ALPHA-STEROID 4-DEHYDROGENASE 1"/>
    <property type="match status" value="1"/>
</dbReference>
<comment type="catalytic activity">
    <reaction evidence="18">
        <text>a 3-oxo-5alpha-steroid + NADP(+) = a 3-oxo-Delta(4)-steroid + NADPH + H(+)</text>
        <dbReference type="Rhea" id="RHEA:54384"/>
        <dbReference type="ChEBI" id="CHEBI:13601"/>
        <dbReference type="ChEBI" id="CHEBI:15378"/>
        <dbReference type="ChEBI" id="CHEBI:47909"/>
        <dbReference type="ChEBI" id="CHEBI:57783"/>
        <dbReference type="ChEBI" id="CHEBI:58349"/>
        <dbReference type="EC" id="1.3.1.22"/>
    </reaction>
</comment>
<dbReference type="InterPro" id="IPR016636">
    <property type="entry name" value="3-oxo-5-alpha-steroid_4-DH"/>
</dbReference>
<dbReference type="GO" id="GO:0006702">
    <property type="term" value="P:androgen biosynthetic process"/>
    <property type="evidence" value="ECO:0007669"/>
    <property type="project" value="UniProtKB-ARBA"/>
</dbReference>
<evidence type="ECO:0000256" key="6">
    <source>
        <dbReference type="ARBA" id="ARBA00022824"/>
    </source>
</evidence>
<dbReference type="GeneID" id="115535774"/>
<dbReference type="InterPro" id="IPR039357">
    <property type="entry name" value="SRD5A/TECR"/>
</dbReference>
<comment type="subcellular location">
    <subcellularLocation>
        <location evidence="2">Endoplasmic reticulum membrane</location>
        <topology evidence="2">Multi-pass membrane protein</topology>
    </subcellularLocation>
    <subcellularLocation>
        <location evidence="1">Microsome membrane</location>
        <topology evidence="1">Multi-pass membrane protein</topology>
    </subcellularLocation>
</comment>
<keyword evidence="21" id="KW-1185">Reference proteome</keyword>
<evidence type="ECO:0000256" key="18">
    <source>
        <dbReference type="PIRNR" id="PIRNR015596"/>
    </source>
</evidence>
<evidence type="ECO:0000256" key="5">
    <source>
        <dbReference type="ARBA" id="ARBA00022782"/>
    </source>
</evidence>
<evidence type="ECO:0000256" key="11">
    <source>
        <dbReference type="ARBA" id="ARBA00023002"/>
    </source>
</evidence>
<keyword evidence="7" id="KW-0492">Microsome</keyword>
<feature type="transmembrane region" description="Helical" evidence="18">
    <location>
        <begin position="150"/>
        <end position="172"/>
    </location>
</feature>
<dbReference type="GeneTree" id="ENSGT00950000182886"/>
<evidence type="ECO:0000256" key="8">
    <source>
        <dbReference type="ARBA" id="ARBA00022857"/>
    </source>
</evidence>
<evidence type="ECO:0000313" key="21">
    <source>
        <dbReference type="Proteomes" id="UP000694546"/>
    </source>
</evidence>
<accession>A0A8C4ZJ08</accession>
<dbReference type="CTD" id="6715"/>
<keyword evidence="5" id="KW-0221">Differentiation</keyword>
<evidence type="ECO:0000256" key="13">
    <source>
        <dbReference type="ARBA" id="ARBA00023136"/>
    </source>
</evidence>
<dbReference type="OMA" id="PHYALEW"/>
<dbReference type="EC" id="1.3.1.22" evidence="18"/>
<dbReference type="PANTHER" id="PTHR10556">
    <property type="entry name" value="3-OXO-5-ALPHA-STEROID 4-DEHYDROGENASE"/>
    <property type="match status" value="1"/>
</dbReference>
<evidence type="ECO:0000259" key="19">
    <source>
        <dbReference type="Pfam" id="PF02544"/>
    </source>
</evidence>
<keyword evidence="6" id="KW-0256">Endoplasmic reticulum</keyword>
<reference evidence="20" key="2">
    <citation type="submission" date="2025-09" db="UniProtKB">
        <authorList>
            <consortium name="Ensembl"/>
        </authorList>
    </citation>
    <scope>IDENTIFICATION</scope>
</reference>
<dbReference type="Pfam" id="PF02544">
    <property type="entry name" value="Steroid_dh"/>
    <property type="match status" value="1"/>
</dbReference>
<evidence type="ECO:0000256" key="2">
    <source>
        <dbReference type="ARBA" id="ARBA00004477"/>
    </source>
</evidence>
<feature type="transmembrane region" description="Helical" evidence="18">
    <location>
        <begin position="118"/>
        <end position="138"/>
    </location>
</feature>
<evidence type="ECO:0000256" key="16">
    <source>
        <dbReference type="ARBA" id="ARBA00049166"/>
    </source>
</evidence>
<dbReference type="GO" id="GO:0007548">
    <property type="term" value="P:sex differentiation"/>
    <property type="evidence" value="ECO:0007669"/>
    <property type="project" value="UniProtKB-KW"/>
</dbReference>
<protein>
    <recommendedName>
        <fullName evidence="18">3-oxo-5-alpha-steroid 4-dehydrogenase</fullName>
        <ecNumber evidence="18">1.3.1.22</ecNumber>
    </recommendedName>
</protein>
<evidence type="ECO:0000256" key="4">
    <source>
        <dbReference type="ARBA" id="ARBA00022692"/>
    </source>
</evidence>
<comment type="function">
    <text evidence="14 18">Converts testosterone into 5-alpha-dihydrotestosterone and progesterone or corticosterone into their corresponding 5-alpha-3-oxosteroids. It plays a central role in sexual differentiation and androgen physiology.</text>
</comment>
<feature type="transmembrane region" description="Helical" evidence="18">
    <location>
        <begin position="17"/>
        <end position="39"/>
    </location>
</feature>
<keyword evidence="10 18" id="KW-1133">Transmembrane helix</keyword>
<keyword evidence="12" id="KW-0443">Lipid metabolism</keyword>
<dbReference type="GO" id="GO:0005789">
    <property type="term" value="C:endoplasmic reticulum membrane"/>
    <property type="evidence" value="ECO:0007669"/>
    <property type="project" value="UniProtKB-SubCell"/>
</dbReference>
<dbReference type="PROSITE" id="PS50244">
    <property type="entry name" value="S5A_REDUCTASE"/>
    <property type="match status" value="1"/>
</dbReference>
<evidence type="ECO:0000256" key="14">
    <source>
        <dbReference type="ARBA" id="ARBA00037789"/>
    </source>
</evidence>
<dbReference type="InterPro" id="IPR001104">
    <property type="entry name" value="3-oxo-5_a-steroid_4-DH_C"/>
</dbReference>
<sequence length="265" mass="30502">MDTLPTMMFSSEQEEKYYLDCMGYFFIFMAVCTFFTLLFENVPYGRYASGKYGFPINVKFAWFVQELPAFMVPLYLVLWTPSAKTSQLPNALLIAMYFCHYVQRSLVYPFLIRGGKPTPVVSFVLAIVFCIVNGYMQIRYLSHYAEYPEGWVTHPCFIIGCALWLVGWLVNLHSDHILRNLRKPGETGYKIPRGGLFEYVSGANFLGEITEWAGFALAGHSVHSTSFSIFTLVVLASRAVAHHRWYLNKFEDYPESRKALIPFVF</sequence>
<evidence type="ECO:0000256" key="9">
    <source>
        <dbReference type="ARBA" id="ARBA00022928"/>
    </source>
</evidence>
<keyword evidence="8" id="KW-0521">NADP</keyword>
<dbReference type="GO" id="GO:0030154">
    <property type="term" value="P:cell differentiation"/>
    <property type="evidence" value="ECO:0007669"/>
    <property type="project" value="UniProtKB-KW"/>
</dbReference>
<evidence type="ECO:0000256" key="17">
    <source>
        <dbReference type="ARBA" id="ARBA00049397"/>
    </source>
</evidence>
<keyword evidence="9" id="KW-0726">Sexual differentiation</keyword>
<evidence type="ECO:0000256" key="15">
    <source>
        <dbReference type="ARBA" id="ARBA00048292"/>
    </source>
</evidence>
<keyword evidence="11" id="KW-0560">Oxidoreductase</keyword>
<dbReference type="Gene3D" id="1.20.120.1630">
    <property type="match status" value="1"/>
</dbReference>
<keyword evidence="13 18" id="KW-0472">Membrane</keyword>
<keyword evidence="4 18" id="KW-0812">Transmembrane</keyword>
<dbReference type="OrthoDB" id="5788137at2759"/>
<evidence type="ECO:0000256" key="10">
    <source>
        <dbReference type="ARBA" id="ARBA00022989"/>
    </source>
</evidence>
<dbReference type="Proteomes" id="UP000694546">
    <property type="component" value="Chromosome 22"/>
</dbReference>